<dbReference type="Gene3D" id="3.30.40.10">
    <property type="entry name" value="Zinc/RING finger domain, C3HC4 (zinc finger)"/>
    <property type="match status" value="1"/>
</dbReference>
<dbReference type="InterPro" id="IPR001841">
    <property type="entry name" value="Znf_RING"/>
</dbReference>
<protein>
    <recommendedName>
        <fullName evidence="5">RING-type domain-containing protein</fullName>
    </recommendedName>
</protein>
<keyword evidence="1" id="KW-0479">Metal-binding</keyword>
<dbReference type="InterPro" id="IPR013083">
    <property type="entry name" value="Znf_RING/FYVE/PHD"/>
</dbReference>
<name>A0AA87ZG58_FICCA</name>
<dbReference type="PANTHER" id="PTHR45931:SF3">
    <property type="entry name" value="RING ZINC FINGER-CONTAINING PROTEIN"/>
    <property type="match status" value="1"/>
</dbReference>
<dbReference type="SUPFAM" id="SSF57850">
    <property type="entry name" value="RING/U-box"/>
    <property type="match status" value="1"/>
</dbReference>
<accession>A0AA87ZG58</accession>
<organism evidence="6 7">
    <name type="scientific">Ficus carica</name>
    <name type="common">Common fig</name>
    <dbReference type="NCBI Taxonomy" id="3494"/>
    <lineage>
        <taxon>Eukaryota</taxon>
        <taxon>Viridiplantae</taxon>
        <taxon>Streptophyta</taxon>
        <taxon>Embryophyta</taxon>
        <taxon>Tracheophyta</taxon>
        <taxon>Spermatophyta</taxon>
        <taxon>Magnoliopsida</taxon>
        <taxon>eudicotyledons</taxon>
        <taxon>Gunneridae</taxon>
        <taxon>Pentapetalae</taxon>
        <taxon>rosids</taxon>
        <taxon>fabids</taxon>
        <taxon>Rosales</taxon>
        <taxon>Moraceae</taxon>
        <taxon>Ficeae</taxon>
        <taxon>Ficus</taxon>
    </lineage>
</organism>
<evidence type="ECO:0000259" key="5">
    <source>
        <dbReference type="Pfam" id="PF17123"/>
    </source>
</evidence>
<dbReference type="AlphaFoldDB" id="A0AA87ZG58"/>
<feature type="domain" description="RING-type" evidence="5">
    <location>
        <begin position="283"/>
        <end position="310"/>
    </location>
</feature>
<dbReference type="Pfam" id="PF17123">
    <property type="entry name" value="zf-RING_11"/>
    <property type="match status" value="1"/>
</dbReference>
<dbReference type="GO" id="GO:0061630">
    <property type="term" value="F:ubiquitin protein ligase activity"/>
    <property type="evidence" value="ECO:0007669"/>
    <property type="project" value="TreeGrafter"/>
</dbReference>
<reference evidence="6" key="1">
    <citation type="submission" date="2023-07" db="EMBL/GenBank/DDBJ databases">
        <title>draft genome sequence of fig (Ficus carica).</title>
        <authorList>
            <person name="Takahashi T."/>
            <person name="Nishimura K."/>
        </authorList>
    </citation>
    <scope>NUCLEOTIDE SEQUENCE</scope>
</reference>
<gene>
    <name evidence="6" type="ORF">TIFTF001_003714</name>
</gene>
<keyword evidence="3" id="KW-0862">Zinc</keyword>
<feature type="region of interest" description="Disordered" evidence="4">
    <location>
        <begin position="202"/>
        <end position="231"/>
    </location>
</feature>
<evidence type="ECO:0000313" key="7">
    <source>
        <dbReference type="Proteomes" id="UP001187192"/>
    </source>
</evidence>
<dbReference type="CDD" id="cd16448">
    <property type="entry name" value="RING-H2"/>
    <property type="match status" value="1"/>
</dbReference>
<evidence type="ECO:0000256" key="2">
    <source>
        <dbReference type="ARBA" id="ARBA00022771"/>
    </source>
</evidence>
<evidence type="ECO:0000313" key="6">
    <source>
        <dbReference type="EMBL" id="GMN32539.1"/>
    </source>
</evidence>
<dbReference type="Proteomes" id="UP001187192">
    <property type="component" value="Unassembled WGS sequence"/>
</dbReference>
<evidence type="ECO:0000256" key="4">
    <source>
        <dbReference type="SAM" id="MobiDB-lite"/>
    </source>
</evidence>
<comment type="caution">
    <text evidence="6">The sequence shown here is derived from an EMBL/GenBank/DDBJ whole genome shotgun (WGS) entry which is preliminary data.</text>
</comment>
<sequence length="311" mass="35080">MADHYGLLQYDILDVHYDSENGNLHNLVDTMARERSVCIKARNIGSESDPNLSSTRFHLAFFVIHRTRSETDATSSEQALIHSSYLSIHYPFERFATSDEAKAVVARMLVSDPQFPLYVIDRESGQSLLWKEIPADGDGSSSSAVEPVPLERLDDVVTRISEAAVRTARQAYESGCNVAHMFIKFDKRTIIPHHEFERLFLYDDDDDDDDEDDDISVDDEEDDEDDDNDEPELNRAIEQSLEESVMAFGSVPAAKSVVGALEKFKYEGSCEDHEGESKLIETCVICMEDVMIGSHLTRMPCSHVFHENCIS</sequence>
<proteinExistence type="predicted"/>
<keyword evidence="7" id="KW-1185">Reference proteome</keyword>
<evidence type="ECO:0000256" key="3">
    <source>
        <dbReference type="ARBA" id="ARBA00022833"/>
    </source>
</evidence>
<keyword evidence="2" id="KW-0863">Zinc-finger</keyword>
<dbReference type="PANTHER" id="PTHR45931">
    <property type="entry name" value="SI:CH211-59O9.10"/>
    <property type="match status" value="1"/>
</dbReference>
<dbReference type="EMBL" id="BTGU01000003">
    <property type="protein sequence ID" value="GMN32539.1"/>
    <property type="molecule type" value="Genomic_DNA"/>
</dbReference>
<dbReference type="GO" id="GO:0006511">
    <property type="term" value="P:ubiquitin-dependent protein catabolic process"/>
    <property type="evidence" value="ECO:0007669"/>
    <property type="project" value="TreeGrafter"/>
</dbReference>
<evidence type="ECO:0000256" key="1">
    <source>
        <dbReference type="ARBA" id="ARBA00022723"/>
    </source>
</evidence>
<dbReference type="InterPro" id="IPR051834">
    <property type="entry name" value="RING_finger_E3_ligase"/>
</dbReference>
<dbReference type="GO" id="GO:0008270">
    <property type="term" value="F:zinc ion binding"/>
    <property type="evidence" value="ECO:0007669"/>
    <property type="project" value="UniProtKB-KW"/>
</dbReference>
<dbReference type="GO" id="GO:0005634">
    <property type="term" value="C:nucleus"/>
    <property type="evidence" value="ECO:0007669"/>
    <property type="project" value="TreeGrafter"/>
</dbReference>